<keyword evidence="3" id="KW-1185">Reference proteome</keyword>
<protein>
    <submittedName>
        <fullName evidence="2">Uncharacterized protein</fullName>
    </submittedName>
</protein>
<sequence length="128" mass="14376">MVSSRDSPNWRSVQIVAQLLWIYGNRLSEETTSSEISFFLSSLKIRLHWSALTNAISFHIPDHPLKRTEACNAIGRCPTANQRRGAFLNRLHKYQLVHKQLRNNGQSGNSASGITLIRGSPSFEQGLS</sequence>
<comment type="caution">
    <text evidence="2">The sequence shown here is derived from an EMBL/GenBank/DDBJ whole genome shotgun (WGS) entry which is preliminary data.</text>
</comment>
<accession>A0AAV4MMM9</accession>
<gene>
    <name evidence="2" type="ORF">CEXT_67621</name>
</gene>
<feature type="region of interest" description="Disordered" evidence="1">
    <location>
        <begin position="105"/>
        <end position="128"/>
    </location>
</feature>
<dbReference type="AlphaFoldDB" id="A0AAV4MMM9"/>
<evidence type="ECO:0000256" key="1">
    <source>
        <dbReference type="SAM" id="MobiDB-lite"/>
    </source>
</evidence>
<evidence type="ECO:0000313" key="2">
    <source>
        <dbReference type="EMBL" id="GIX73100.1"/>
    </source>
</evidence>
<organism evidence="2 3">
    <name type="scientific">Caerostris extrusa</name>
    <name type="common">Bark spider</name>
    <name type="synonym">Caerostris bankana</name>
    <dbReference type="NCBI Taxonomy" id="172846"/>
    <lineage>
        <taxon>Eukaryota</taxon>
        <taxon>Metazoa</taxon>
        <taxon>Ecdysozoa</taxon>
        <taxon>Arthropoda</taxon>
        <taxon>Chelicerata</taxon>
        <taxon>Arachnida</taxon>
        <taxon>Araneae</taxon>
        <taxon>Araneomorphae</taxon>
        <taxon>Entelegynae</taxon>
        <taxon>Araneoidea</taxon>
        <taxon>Araneidae</taxon>
        <taxon>Caerostris</taxon>
    </lineage>
</organism>
<proteinExistence type="predicted"/>
<dbReference type="Proteomes" id="UP001054945">
    <property type="component" value="Unassembled WGS sequence"/>
</dbReference>
<dbReference type="EMBL" id="BPLR01002375">
    <property type="protein sequence ID" value="GIX73100.1"/>
    <property type="molecule type" value="Genomic_DNA"/>
</dbReference>
<name>A0AAV4MMM9_CAEEX</name>
<reference evidence="2 3" key="1">
    <citation type="submission" date="2021-06" db="EMBL/GenBank/DDBJ databases">
        <title>Caerostris extrusa draft genome.</title>
        <authorList>
            <person name="Kono N."/>
            <person name="Arakawa K."/>
        </authorList>
    </citation>
    <scope>NUCLEOTIDE SEQUENCE [LARGE SCALE GENOMIC DNA]</scope>
</reference>
<evidence type="ECO:0000313" key="3">
    <source>
        <dbReference type="Proteomes" id="UP001054945"/>
    </source>
</evidence>